<dbReference type="CDD" id="cd00371">
    <property type="entry name" value="HMA"/>
    <property type="match status" value="1"/>
</dbReference>
<dbReference type="PROSITE" id="PS50846">
    <property type="entry name" value="HMA_2"/>
    <property type="match status" value="1"/>
</dbReference>
<keyword evidence="1" id="KW-0479">Metal-binding</keyword>
<feature type="domain" description="HMA" evidence="2">
    <location>
        <begin position="1"/>
        <end position="63"/>
    </location>
</feature>
<dbReference type="Gene3D" id="3.30.70.100">
    <property type="match status" value="1"/>
</dbReference>
<keyword evidence="4" id="KW-1185">Reference proteome</keyword>
<dbReference type="PROSITE" id="PS01047">
    <property type="entry name" value="HMA_1"/>
    <property type="match status" value="1"/>
</dbReference>
<dbReference type="InterPro" id="IPR017969">
    <property type="entry name" value="Heavy-metal-associated_CS"/>
</dbReference>
<dbReference type="OrthoDB" id="9801832at2"/>
<dbReference type="EMBL" id="FNCS01000021">
    <property type="protein sequence ID" value="SDH10173.1"/>
    <property type="molecule type" value="Genomic_DNA"/>
</dbReference>
<organism evidence="3 4">
    <name type="scientific">Pelagibacterium luteolum</name>
    <dbReference type="NCBI Taxonomy" id="440168"/>
    <lineage>
        <taxon>Bacteria</taxon>
        <taxon>Pseudomonadati</taxon>
        <taxon>Pseudomonadota</taxon>
        <taxon>Alphaproteobacteria</taxon>
        <taxon>Hyphomicrobiales</taxon>
        <taxon>Devosiaceae</taxon>
        <taxon>Pelagibacterium</taxon>
    </lineage>
</organism>
<sequence>MHEFKVQDMTCGHCAGTIEKAVKSADPAAKVDVDLTTHSVRIESAQPSDAIKRVIAEAGYSPESM</sequence>
<dbReference type="RefSeq" id="WP_090599150.1">
    <property type="nucleotide sequence ID" value="NZ_FNCS01000021.1"/>
</dbReference>
<dbReference type="SUPFAM" id="SSF55008">
    <property type="entry name" value="HMA, heavy metal-associated domain"/>
    <property type="match status" value="1"/>
</dbReference>
<dbReference type="Proteomes" id="UP000199495">
    <property type="component" value="Unassembled WGS sequence"/>
</dbReference>
<dbReference type="GO" id="GO:0046872">
    <property type="term" value="F:metal ion binding"/>
    <property type="evidence" value="ECO:0007669"/>
    <property type="project" value="UniProtKB-KW"/>
</dbReference>
<dbReference type="InterPro" id="IPR036163">
    <property type="entry name" value="HMA_dom_sf"/>
</dbReference>
<evidence type="ECO:0000313" key="4">
    <source>
        <dbReference type="Proteomes" id="UP000199495"/>
    </source>
</evidence>
<proteinExistence type="predicted"/>
<accession>A0A1G7ZN92</accession>
<dbReference type="Pfam" id="PF00403">
    <property type="entry name" value="HMA"/>
    <property type="match status" value="1"/>
</dbReference>
<reference evidence="3 4" key="1">
    <citation type="submission" date="2016-10" db="EMBL/GenBank/DDBJ databases">
        <authorList>
            <person name="de Groot N.N."/>
        </authorList>
    </citation>
    <scope>NUCLEOTIDE SEQUENCE [LARGE SCALE GENOMIC DNA]</scope>
    <source>
        <strain evidence="3 4">CGMCC 1.10267</strain>
    </source>
</reference>
<evidence type="ECO:0000259" key="2">
    <source>
        <dbReference type="PROSITE" id="PS50846"/>
    </source>
</evidence>
<dbReference type="InterPro" id="IPR006121">
    <property type="entry name" value="HMA_dom"/>
</dbReference>
<evidence type="ECO:0000313" key="3">
    <source>
        <dbReference type="EMBL" id="SDH10173.1"/>
    </source>
</evidence>
<evidence type="ECO:0000256" key="1">
    <source>
        <dbReference type="ARBA" id="ARBA00022723"/>
    </source>
</evidence>
<gene>
    <name evidence="3" type="ORF">SAMN04487974_12132</name>
</gene>
<dbReference type="AlphaFoldDB" id="A0A1G7ZN92"/>
<protein>
    <submittedName>
        <fullName evidence="3">Copper chaperone</fullName>
    </submittedName>
</protein>
<dbReference type="STRING" id="440168.SAMN04487974_12132"/>
<name>A0A1G7ZN92_9HYPH</name>